<protein>
    <submittedName>
        <fullName evidence="1">Phenylacetate-CoA ligase</fullName>
        <ecNumber evidence="1">6.2.1.30</ecNumber>
    </submittedName>
</protein>
<dbReference type="Gene3D" id="3.30.300.30">
    <property type="match status" value="1"/>
</dbReference>
<evidence type="ECO:0000313" key="1">
    <source>
        <dbReference type="EMBL" id="MBA8928399.1"/>
    </source>
</evidence>
<dbReference type="PANTHER" id="PTHR43845">
    <property type="entry name" value="BLR5969 PROTEIN"/>
    <property type="match status" value="1"/>
</dbReference>
<dbReference type="EMBL" id="JACJID010000004">
    <property type="protein sequence ID" value="MBA8928399.1"/>
    <property type="molecule type" value="Genomic_DNA"/>
</dbReference>
<dbReference type="Gene3D" id="3.40.50.12780">
    <property type="entry name" value="N-terminal domain of ligase-like"/>
    <property type="match status" value="1"/>
</dbReference>
<proteinExistence type="predicted"/>
<dbReference type="PANTHER" id="PTHR43845:SF1">
    <property type="entry name" value="BLR5969 PROTEIN"/>
    <property type="match status" value="1"/>
</dbReference>
<dbReference type="Proteomes" id="UP000517916">
    <property type="component" value="Unassembled WGS sequence"/>
</dbReference>
<dbReference type="EC" id="6.2.1.30" evidence="1"/>
<comment type="caution">
    <text evidence="1">The sequence shown here is derived from an EMBL/GenBank/DDBJ whole genome shotgun (WGS) entry which is preliminary data.</text>
</comment>
<organism evidence="1 2">
    <name type="scientific">Kutzneria viridogrisea</name>
    <dbReference type="NCBI Taxonomy" id="47990"/>
    <lineage>
        <taxon>Bacteria</taxon>
        <taxon>Bacillati</taxon>
        <taxon>Actinomycetota</taxon>
        <taxon>Actinomycetes</taxon>
        <taxon>Pseudonocardiales</taxon>
        <taxon>Pseudonocardiaceae</taxon>
        <taxon>Kutzneria</taxon>
    </lineage>
</organism>
<dbReference type="InterPro" id="IPR045851">
    <property type="entry name" value="AMP-bd_C_sf"/>
</dbReference>
<sequence>MVQVHDLAELVAHAREHSPFYRELYAGLPDGPLALTELPLVEHTAFWAANSFPDSRVLTGPHTDGIVFKTGGTTSAPKVSVYTRPEWARMSRTFGTGLAAAGLLPGDRVANLFYAGELYSSFVFTLNTLQDTPVPNVQLPIAGSAPLDFVALTLRDFSATVVTAPPTSLCRLAVHLSDTGQQLPDVHLVLFSGEAFYADQRALLASAFPNAEVRSIGYASVDAGILGAPVAGEPDVRVHRVFTEDKVVELLDQETGQPIEVPGRAGRVVATDLTRRLMPVLRYPVGDMAEWVDVRQRTFRLLGRAEEGARVGPVTLYLEDLRTIVESATEGLRVTGMQVVLRRRQAKDELVLRLAGDPVDREALAARLDDTRPMFAEHVAAGLIHPLAVERVATGELEVNPRTGKLVRLVDQR</sequence>
<evidence type="ECO:0000313" key="2">
    <source>
        <dbReference type="Proteomes" id="UP000517916"/>
    </source>
</evidence>
<keyword evidence="1" id="KW-0436">Ligase</keyword>
<dbReference type="InterPro" id="IPR042099">
    <property type="entry name" value="ANL_N_sf"/>
</dbReference>
<dbReference type="SUPFAM" id="SSF56801">
    <property type="entry name" value="Acetyl-CoA synthetase-like"/>
    <property type="match status" value="1"/>
</dbReference>
<dbReference type="GO" id="GO:0047475">
    <property type="term" value="F:phenylacetate-CoA ligase activity"/>
    <property type="evidence" value="ECO:0007669"/>
    <property type="project" value="UniProtKB-EC"/>
</dbReference>
<name>A0ABR6BND5_9PSEU</name>
<keyword evidence="2" id="KW-1185">Reference proteome</keyword>
<dbReference type="RefSeq" id="WP_182838873.1">
    <property type="nucleotide sequence ID" value="NZ_BAAABQ010000073.1"/>
</dbReference>
<accession>A0ABR6BND5</accession>
<reference evidence="1 2" key="1">
    <citation type="submission" date="2020-08" db="EMBL/GenBank/DDBJ databases">
        <title>Genomic Encyclopedia of Archaeal and Bacterial Type Strains, Phase II (KMG-II): from individual species to whole genera.</title>
        <authorList>
            <person name="Goeker M."/>
        </authorList>
    </citation>
    <scope>NUCLEOTIDE SEQUENCE [LARGE SCALE GENOMIC DNA]</scope>
    <source>
        <strain evidence="1 2">DSM 43850</strain>
    </source>
</reference>
<gene>
    <name evidence="1" type="ORF">BC739_005616</name>
</gene>